<evidence type="ECO:0000313" key="1">
    <source>
        <dbReference type="EMBL" id="KAK9835258.1"/>
    </source>
</evidence>
<reference evidence="1 2" key="1">
    <citation type="journal article" date="2024" name="Nat. Commun.">
        <title>Phylogenomics reveals the evolutionary origins of lichenization in chlorophyte algae.</title>
        <authorList>
            <person name="Puginier C."/>
            <person name="Libourel C."/>
            <person name="Otte J."/>
            <person name="Skaloud P."/>
            <person name="Haon M."/>
            <person name="Grisel S."/>
            <person name="Petersen M."/>
            <person name="Berrin J.G."/>
            <person name="Delaux P.M."/>
            <person name="Dal Grande F."/>
            <person name="Keller J."/>
        </authorList>
    </citation>
    <scope>NUCLEOTIDE SEQUENCE [LARGE SCALE GENOMIC DNA]</scope>
    <source>
        <strain evidence="1 2">SAG 2523</strain>
    </source>
</reference>
<name>A0AAW1RNU3_9CHLO</name>
<gene>
    <name evidence="1" type="ORF">WJX84_005739</name>
</gene>
<evidence type="ECO:0000313" key="2">
    <source>
        <dbReference type="Proteomes" id="UP001485043"/>
    </source>
</evidence>
<keyword evidence="2" id="KW-1185">Reference proteome</keyword>
<accession>A0AAW1RNU3</accession>
<proteinExistence type="predicted"/>
<dbReference type="EMBL" id="JALJOV010002064">
    <property type="protein sequence ID" value="KAK9835258.1"/>
    <property type="molecule type" value="Genomic_DNA"/>
</dbReference>
<protein>
    <submittedName>
        <fullName evidence="1">Uncharacterized protein</fullName>
    </submittedName>
</protein>
<sequence length="104" mass="12025">MLKREAVITNAKLHALTHAHILGERNLQILKSELRQGEPEFDRLKQDLEALKNKPLGWEGTFRTAAEPERQRVQRTDTAIEQQLEVRTAFREHGALLQAHWVVP</sequence>
<dbReference type="Proteomes" id="UP001485043">
    <property type="component" value="Unassembled WGS sequence"/>
</dbReference>
<organism evidence="1 2">
    <name type="scientific">Apatococcus fuscideae</name>
    <dbReference type="NCBI Taxonomy" id="2026836"/>
    <lineage>
        <taxon>Eukaryota</taxon>
        <taxon>Viridiplantae</taxon>
        <taxon>Chlorophyta</taxon>
        <taxon>core chlorophytes</taxon>
        <taxon>Trebouxiophyceae</taxon>
        <taxon>Chlorellales</taxon>
        <taxon>Chlorellaceae</taxon>
        <taxon>Apatococcus</taxon>
    </lineage>
</organism>
<comment type="caution">
    <text evidence="1">The sequence shown here is derived from an EMBL/GenBank/DDBJ whole genome shotgun (WGS) entry which is preliminary data.</text>
</comment>
<dbReference type="AlphaFoldDB" id="A0AAW1RNU3"/>